<evidence type="ECO:0000313" key="2">
    <source>
        <dbReference type="Proteomes" id="UP000887116"/>
    </source>
</evidence>
<name>A0A8X6HI29_TRICU</name>
<proteinExistence type="predicted"/>
<keyword evidence="2" id="KW-1185">Reference proteome</keyword>
<dbReference type="AlphaFoldDB" id="A0A8X6HI29"/>
<gene>
    <name evidence="1" type="ORF">TNCT_729381</name>
</gene>
<dbReference type="Proteomes" id="UP000887116">
    <property type="component" value="Unassembled WGS sequence"/>
</dbReference>
<reference evidence="1" key="1">
    <citation type="submission" date="2020-07" db="EMBL/GenBank/DDBJ databases">
        <title>Multicomponent nature underlies the extraordinary mechanical properties of spider dragline silk.</title>
        <authorList>
            <person name="Kono N."/>
            <person name="Nakamura H."/>
            <person name="Mori M."/>
            <person name="Yoshida Y."/>
            <person name="Ohtoshi R."/>
            <person name="Malay A.D."/>
            <person name="Moran D.A.P."/>
            <person name="Tomita M."/>
            <person name="Numata K."/>
            <person name="Arakawa K."/>
        </authorList>
    </citation>
    <scope>NUCLEOTIDE SEQUENCE</scope>
</reference>
<comment type="caution">
    <text evidence="1">The sequence shown here is derived from an EMBL/GenBank/DDBJ whole genome shotgun (WGS) entry which is preliminary data.</text>
</comment>
<dbReference type="EMBL" id="BMAO01038098">
    <property type="protein sequence ID" value="GFR22595.1"/>
    <property type="molecule type" value="Genomic_DNA"/>
</dbReference>
<protein>
    <submittedName>
        <fullName evidence="1">Uncharacterized protein</fullName>
    </submittedName>
</protein>
<accession>A0A8X6HI29</accession>
<dbReference type="OrthoDB" id="10321118at2759"/>
<sequence length="155" mass="17447">MCNKGKEAALISPTRPFEVSRASQLFGLVASGSVQDNAVTLVHLLRMSARLYLVAYMYLEVLCNAKWAEISNIGPSRAKFRKSMETCGFRGRNFFSVKNRLCRSVLVNKSCIRGALRINGLHLLLLGSFFQWFETFKFISNVSNGIRILNPYICA</sequence>
<organism evidence="1 2">
    <name type="scientific">Trichonephila clavata</name>
    <name type="common">Joro spider</name>
    <name type="synonym">Nephila clavata</name>
    <dbReference type="NCBI Taxonomy" id="2740835"/>
    <lineage>
        <taxon>Eukaryota</taxon>
        <taxon>Metazoa</taxon>
        <taxon>Ecdysozoa</taxon>
        <taxon>Arthropoda</taxon>
        <taxon>Chelicerata</taxon>
        <taxon>Arachnida</taxon>
        <taxon>Araneae</taxon>
        <taxon>Araneomorphae</taxon>
        <taxon>Entelegynae</taxon>
        <taxon>Araneoidea</taxon>
        <taxon>Nephilidae</taxon>
        <taxon>Trichonephila</taxon>
    </lineage>
</organism>
<evidence type="ECO:0000313" key="1">
    <source>
        <dbReference type="EMBL" id="GFR22595.1"/>
    </source>
</evidence>